<dbReference type="Pfam" id="PF13103">
    <property type="entry name" value="TonB_2"/>
    <property type="match status" value="1"/>
</dbReference>
<evidence type="ECO:0000256" key="2">
    <source>
        <dbReference type="ARBA" id="ARBA00022692"/>
    </source>
</evidence>
<keyword evidence="8" id="KW-0132">Cell division</keyword>
<dbReference type="NCBIfam" id="TIGR01352">
    <property type="entry name" value="tonB_Cterm"/>
    <property type="match status" value="1"/>
</dbReference>
<comment type="subcellular location">
    <subcellularLocation>
        <location evidence="1">Membrane</location>
        <topology evidence="1">Single-pass membrane protein</topology>
    </subcellularLocation>
</comment>
<feature type="domain" description="TonB C-terminal" evidence="7">
    <location>
        <begin position="178"/>
        <end position="271"/>
    </location>
</feature>
<evidence type="ECO:0000256" key="3">
    <source>
        <dbReference type="ARBA" id="ARBA00022989"/>
    </source>
</evidence>
<gene>
    <name evidence="8" type="ORF">EDC61_101289</name>
</gene>
<dbReference type="InterPro" id="IPR037682">
    <property type="entry name" value="TonB_C"/>
</dbReference>
<feature type="transmembrane region" description="Helical" evidence="6">
    <location>
        <begin position="12"/>
        <end position="33"/>
    </location>
</feature>
<dbReference type="SUPFAM" id="SSF74653">
    <property type="entry name" value="TolA/TonB C-terminal domain"/>
    <property type="match status" value="1"/>
</dbReference>
<name>A0A4R3JZA9_9PROT</name>
<dbReference type="EMBL" id="SLZY01000001">
    <property type="protein sequence ID" value="TCS74064.1"/>
    <property type="molecule type" value="Genomic_DNA"/>
</dbReference>
<comment type="caution">
    <text evidence="8">The sequence shown here is derived from an EMBL/GenBank/DDBJ whole genome shotgun (WGS) entry which is preliminary data.</text>
</comment>
<dbReference type="GO" id="GO:0051301">
    <property type="term" value="P:cell division"/>
    <property type="evidence" value="ECO:0007669"/>
    <property type="project" value="UniProtKB-KW"/>
</dbReference>
<dbReference type="GO" id="GO:0055085">
    <property type="term" value="P:transmembrane transport"/>
    <property type="evidence" value="ECO:0007669"/>
    <property type="project" value="InterPro"/>
</dbReference>
<keyword evidence="8" id="KW-0131">Cell cycle</keyword>
<dbReference type="PROSITE" id="PS52015">
    <property type="entry name" value="TONB_CTD"/>
    <property type="match status" value="1"/>
</dbReference>
<evidence type="ECO:0000256" key="5">
    <source>
        <dbReference type="SAM" id="MobiDB-lite"/>
    </source>
</evidence>
<dbReference type="GO" id="GO:0016020">
    <property type="term" value="C:membrane"/>
    <property type="evidence" value="ECO:0007669"/>
    <property type="project" value="UniProtKB-SubCell"/>
</dbReference>
<keyword evidence="3 6" id="KW-1133">Transmembrane helix</keyword>
<feature type="region of interest" description="Disordered" evidence="5">
    <location>
        <begin position="121"/>
        <end position="140"/>
    </location>
</feature>
<dbReference type="InterPro" id="IPR006260">
    <property type="entry name" value="TonB/TolA_C"/>
</dbReference>
<dbReference type="RefSeq" id="WP_165919081.1">
    <property type="nucleotide sequence ID" value="NZ_AP018721.1"/>
</dbReference>
<evidence type="ECO:0000256" key="6">
    <source>
        <dbReference type="SAM" id="Phobius"/>
    </source>
</evidence>
<evidence type="ECO:0000256" key="4">
    <source>
        <dbReference type="ARBA" id="ARBA00023136"/>
    </source>
</evidence>
<keyword evidence="4 6" id="KW-0472">Membrane</keyword>
<organism evidence="8 9">
    <name type="scientific">Sulfuritortus calidifontis</name>
    <dbReference type="NCBI Taxonomy" id="1914471"/>
    <lineage>
        <taxon>Bacteria</taxon>
        <taxon>Pseudomonadati</taxon>
        <taxon>Pseudomonadota</taxon>
        <taxon>Betaproteobacteria</taxon>
        <taxon>Nitrosomonadales</taxon>
        <taxon>Thiobacillaceae</taxon>
        <taxon>Sulfuritortus</taxon>
    </lineage>
</organism>
<evidence type="ECO:0000259" key="7">
    <source>
        <dbReference type="PROSITE" id="PS52015"/>
    </source>
</evidence>
<accession>A0A4R3JZA9</accession>
<feature type="region of interest" description="Disordered" evidence="5">
    <location>
        <begin position="52"/>
        <end position="100"/>
    </location>
</feature>
<evidence type="ECO:0000256" key="1">
    <source>
        <dbReference type="ARBA" id="ARBA00004167"/>
    </source>
</evidence>
<feature type="compositionally biased region" description="Pro residues" evidence="5">
    <location>
        <begin position="52"/>
        <end position="80"/>
    </location>
</feature>
<dbReference type="Gene3D" id="3.30.1150.10">
    <property type="match status" value="1"/>
</dbReference>
<keyword evidence="2 6" id="KW-0812">Transmembrane</keyword>
<feature type="region of interest" description="Disordered" evidence="5">
    <location>
        <begin position="244"/>
        <end position="271"/>
    </location>
</feature>
<reference evidence="8 9" key="1">
    <citation type="submission" date="2019-03" db="EMBL/GenBank/DDBJ databases">
        <title>Genomic Encyclopedia of Type Strains, Phase IV (KMG-IV): sequencing the most valuable type-strain genomes for metagenomic binning, comparative biology and taxonomic classification.</title>
        <authorList>
            <person name="Goeker M."/>
        </authorList>
    </citation>
    <scope>NUCLEOTIDE SEQUENCE [LARGE SCALE GENOMIC DNA]</scope>
    <source>
        <strain evidence="8 9">DSM 103923</strain>
    </source>
</reference>
<feature type="compositionally biased region" description="Basic and acidic residues" evidence="5">
    <location>
        <begin position="81"/>
        <end position="100"/>
    </location>
</feature>
<dbReference type="Proteomes" id="UP000295135">
    <property type="component" value="Unassembled WGS sequence"/>
</dbReference>
<dbReference type="AlphaFoldDB" id="A0A4R3JZA9"/>
<evidence type="ECO:0000313" key="8">
    <source>
        <dbReference type="EMBL" id="TCS74064.1"/>
    </source>
</evidence>
<keyword evidence="9" id="KW-1185">Reference proteome</keyword>
<evidence type="ECO:0000313" key="9">
    <source>
        <dbReference type="Proteomes" id="UP000295135"/>
    </source>
</evidence>
<sequence length="271" mass="30496">MSPLTSRQQWSAGALALLFHAVFFLALVFSVSWRQAPSLPVMAELWTSLPAPPVQAEPRPLPPPPPKPAEVNPEPSPAKPEPSKADIALKAKEAAKQREAELQRIEQEKKRLKLEQEKKLEAERRQKEEAARKKAMEERKRALDRTLAEQMDSELAQEAAQLNQMRQQQQASAARNKLIADYQERIRQKIRSYIRLPRNLTGNPEAVFRVELLPNGEVQRAVLVRTSGQTAYDQEVERAILKASPLPMPPDPAAAASFRSGLTLKFRPQEG</sequence>
<protein>
    <submittedName>
        <fullName evidence="8">Cell division and transport-associated protein TolA</fullName>
    </submittedName>
</protein>
<proteinExistence type="predicted"/>